<sequence>MISTYPKTGGNYAIRKNGVGLIKGVQLEEDEVWLLGYLAACVYGNTTTVCNDVADDVVKGWKNRRRVP</sequence>
<gene>
    <name evidence="1" type="ORF">LCGC14_2276340</name>
</gene>
<name>A0A0F9DHQ6_9ZZZZ</name>
<evidence type="ECO:0000313" key="1">
    <source>
        <dbReference type="EMBL" id="KKL53351.1"/>
    </source>
</evidence>
<dbReference type="AlphaFoldDB" id="A0A0F9DHQ6"/>
<organism evidence="1">
    <name type="scientific">marine sediment metagenome</name>
    <dbReference type="NCBI Taxonomy" id="412755"/>
    <lineage>
        <taxon>unclassified sequences</taxon>
        <taxon>metagenomes</taxon>
        <taxon>ecological metagenomes</taxon>
    </lineage>
</organism>
<protein>
    <submittedName>
        <fullName evidence="1">Uncharacterized protein</fullName>
    </submittedName>
</protein>
<reference evidence="1" key="1">
    <citation type="journal article" date="2015" name="Nature">
        <title>Complex archaea that bridge the gap between prokaryotes and eukaryotes.</title>
        <authorList>
            <person name="Spang A."/>
            <person name="Saw J.H."/>
            <person name="Jorgensen S.L."/>
            <person name="Zaremba-Niedzwiedzka K."/>
            <person name="Martijn J."/>
            <person name="Lind A.E."/>
            <person name="van Eijk R."/>
            <person name="Schleper C."/>
            <person name="Guy L."/>
            <person name="Ettema T.J."/>
        </authorList>
    </citation>
    <scope>NUCLEOTIDE SEQUENCE</scope>
</reference>
<accession>A0A0F9DHQ6</accession>
<comment type="caution">
    <text evidence="1">The sequence shown here is derived from an EMBL/GenBank/DDBJ whole genome shotgun (WGS) entry which is preliminary data.</text>
</comment>
<dbReference type="EMBL" id="LAZR01031577">
    <property type="protein sequence ID" value="KKL53351.1"/>
    <property type="molecule type" value="Genomic_DNA"/>
</dbReference>
<proteinExistence type="predicted"/>